<sequence>MEKTPQEIVASIDDLLTEILIRLPLKSLFRFKQVSKHWQSLITDPGFAIRRNPISKPVGMFVPRCMNKTTFSRFAYVPFSNKKPKTRHVKQLDDVKIINSCNGLLLCYRNLTNSISYLVYNPTTNKSSTIPDDGVQSNVLGMSLAFDPARSRHYKIVRVRGVFVVDIFEYRIEVYLSESGCWRKPDGPFRALVNFSDGVYWNGAIHWVNYKTRDCLYFNPNDDDRMVMPRMAPSLPSSSVEHKRFYFGESCGHLNYVEFLRPGVCSKVYELRRDYSEWFFKYNFDLLIIYRGVDYMKSYENELWWSCKFSSIIVVRGEKDEDSFIVFIYSGKIVVRYNFVQGTCEMIGGEVVDYEKKRFYDKLSFSQGFQYIESLCAINTNSSD</sequence>
<dbReference type="InterPro" id="IPR001810">
    <property type="entry name" value="F-box_dom"/>
</dbReference>
<dbReference type="InterPro" id="IPR036047">
    <property type="entry name" value="F-box-like_dom_sf"/>
</dbReference>
<dbReference type="NCBIfam" id="TIGR01640">
    <property type="entry name" value="F_box_assoc_1"/>
    <property type="match status" value="1"/>
</dbReference>
<dbReference type="InterPro" id="IPR017451">
    <property type="entry name" value="F-box-assoc_interact_dom"/>
</dbReference>
<reference evidence="3" key="1">
    <citation type="journal article" date="2024" name="IScience">
        <title>Strigolactones Initiate the Formation of Haustorium-like Structures in Castilleja.</title>
        <authorList>
            <person name="Buerger M."/>
            <person name="Peterson D."/>
            <person name="Chory J."/>
        </authorList>
    </citation>
    <scope>NUCLEOTIDE SEQUENCE [LARGE SCALE GENOMIC DNA]</scope>
</reference>
<dbReference type="PANTHER" id="PTHR35546:SF115">
    <property type="entry name" value="F-BOX DOMAIN-CONTAINING PROTEIN"/>
    <property type="match status" value="1"/>
</dbReference>
<keyword evidence="3" id="KW-1185">Reference proteome</keyword>
<proteinExistence type="predicted"/>
<dbReference type="InterPro" id="IPR055290">
    <property type="entry name" value="At3g26010-like"/>
</dbReference>
<dbReference type="Pfam" id="PF07734">
    <property type="entry name" value="FBA_1"/>
    <property type="match status" value="1"/>
</dbReference>
<comment type="caution">
    <text evidence="2">The sequence shown here is derived from an EMBL/GenBank/DDBJ whole genome shotgun (WGS) entry which is preliminary data.</text>
</comment>
<name>A0ABD3E7X4_9LAMI</name>
<evidence type="ECO:0000313" key="3">
    <source>
        <dbReference type="Proteomes" id="UP001632038"/>
    </source>
</evidence>
<dbReference type="InterPro" id="IPR006527">
    <property type="entry name" value="F-box-assoc_dom_typ1"/>
</dbReference>
<feature type="domain" description="F-box" evidence="1">
    <location>
        <begin position="12"/>
        <end position="51"/>
    </location>
</feature>
<dbReference type="PANTHER" id="PTHR35546">
    <property type="entry name" value="F-BOX PROTEIN INTERACTION DOMAIN PROTEIN-RELATED"/>
    <property type="match status" value="1"/>
</dbReference>
<gene>
    <name evidence="2" type="ORF">CASFOL_006785</name>
</gene>
<dbReference type="EMBL" id="JAVIJP010000007">
    <property type="protein sequence ID" value="KAL3650382.1"/>
    <property type="molecule type" value="Genomic_DNA"/>
</dbReference>
<dbReference type="SMART" id="SM00256">
    <property type="entry name" value="FBOX"/>
    <property type="match status" value="1"/>
</dbReference>
<evidence type="ECO:0000313" key="2">
    <source>
        <dbReference type="EMBL" id="KAL3650382.1"/>
    </source>
</evidence>
<dbReference type="SUPFAM" id="SSF81383">
    <property type="entry name" value="F-box domain"/>
    <property type="match status" value="1"/>
</dbReference>
<protein>
    <recommendedName>
        <fullName evidence="1">F-box domain-containing protein</fullName>
    </recommendedName>
</protein>
<organism evidence="2 3">
    <name type="scientific">Castilleja foliolosa</name>
    <dbReference type="NCBI Taxonomy" id="1961234"/>
    <lineage>
        <taxon>Eukaryota</taxon>
        <taxon>Viridiplantae</taxon>
        <taxon>Streptophyta</taxon>
        <taxon>Embryophyta</taxon>
        <taxon>Tracheophyta</taxon>
        <taxon>Spermatophyta</taxon>
        <taxon>Magnoliopsida</taxon>
        <taxon>eudicotyledons</taxon>
        <taxon>Gunneridae</taxon>
        <taxon>Pentapetalae</taxon>
        <taxon>asterids</taxon>
        <taxon>lamiids</taxon>
        <taxon>Lamiales</taxon>
        <taxon>Orobanchaceae</taxon>
        <taxon>Pedicularideae</taxon>
        <taxon>Castillejinae</taxon>
        <taxon>Castilleja</taxon>
    </lineage>
</organism>
<dbReference type="CDD" id="cd22157">
    <property type="entry name" value="F-box_AtFBW1-like"/>
    <property type="match status" value="1"/>
</dbReference>
<dbReference type="Proteomes" id="UP001632038">
    <property type="component" value="Unassembled WGS sequence"/>
</dbReference>
<accession>A0ABD3E7X4</accession>
<dbReference type="Gene3D" id="1.20.1280.50">
    <property type="match status" value="1"/>
</dbReference>
<dbReference type="Pfam" id="PF00646">
    <property type="entry name" value="F-box"/>
    <property type="match status" value="1"/>
</dbReference>
<dbReference type="AlphaFoldDB" id="A0ABD3E7X4"/>
<evidence type="ECO:0000259" key="1">
    <source>
        <dbReference type="SMART" id="SM00256"/>
    </source>
</evidence>